<evidence type="ECO:0000313" key="2">
    <source>
        <dbReference type="Proteomes" id="UP000422232"/>
    </source>
</evidence>
<proteinExistence type="predicted"/>
<organism evidence="1 2">
    <name type="scientific">Piscirickettsia salmonis</name>
    <dbReference type="NCBI Taxonomy" id="1238"/>
    <lineage>
        <taxon>Bacteria</taxon>
        <taxon>Pseudomonadati</taxon>
        <taxon>Pseudomonadota</taxon>
        <taxon>Gammaproteobacteria</taxon>
        <taxon>Thiotrichales</taxon>
        <taxon>Piscirickettsiaceae</taxon>
        <taxon>Piscirickettsia</taxon>
    </lineage>
</organism>
<evidence type="ECO:0000313" key="1">
    <source>
        <dbReference type="EMBL" id="QGO04960.1"/>
    </source>
</evidence>
<name>A0A9Q5V7P8_PISSA</name>
<dbReference type="Gene3D" id="3.40.190.10">
    <property type="entry name" value="Periplasmic binding protein-like II"/>
    <property type="match status" value="2"/>
</dbReference>
<protein>
    <submittedName>
        <fullName evidence="1">Bacterial extracellular solute-binding protein, family 3</fullName>
    </submittedName>
</protein>
<dbReference type="InterPro" id="IPR001638">
    <property type="entry name" value="Solute-binding_3/MltF_N"/>
</dbReference>
<sequence length="232" mass="27367">MKIFINLMFVLALCGFNLNVSYSAERVIKLTMDDRPPFHYLQDGKLKGPVIQTLQCIFKHMQQAYDVEVVSWSRAQHYVKVGYADGFFAASHNKTRDQYATLSYPFVDQYWSWFTLKSKTISKKQLESKALKVSSWKKSNSQHWLEKNSYNFINYPPQEISHLVNILRAERVAAIFGSNIAIYQYLKRLRVFDQVKEIKVVHKPMGLYMSHRYLKEDPEFLRVFNEKSKKCL</sequence>
<dbReference type="Pfam" id="PF00497">
    <property type="entry name" value="SBP_bac_3"/>
    <property type="match status" value="1"/>
</dbReference>
<dbReference type="EMBL" id="CP038908">
    <property type="protein sequence ID" value="QGO04960.1"/>
    <property type="molecule type" value="Genomic_DNA"/>
</dbReference>
<dbReference type="RefSeq" id="WP_032126810.1">
    <property type="nucleotide sequence ID" value="NZ_CP012413.1"/>
</dbReference>
<dbReference type="AlphaFoldDB" id="A0A9Q5V7P8"/>
<gene>
    <name evidence="1" type="ORF">Psal009_00840</name>
</gene>
<reference evidence="1 2" key="1">
    <citation type="submission" date="2019-04" db="EMBL/GenBank/DDBJ databases">
        <title>Complete genome sequencing of Piscirickettsia salmonis strain Psal-009.</title>
        <authorList>
            <person name="Schober I."/>
            <person name="Bunk B."/>
            <person name="Sproer C."/>
            <person name="Carril G.P."/>
            <person name="Riedel T."/>
            <person name="Flores-Herrera P.A."/>
            <person name="Nourdin-Galindo G."/>
            <person name="Marshall S.H."/>
            <person name="Overmann J."/>
        </authorList>
    </citation>
    <scope>NUCLEOTIDE SEQUENCE [LARGE SCALE GENOMIC DNA]</scope>
    <source>
        <strain evidence="1 2">Psal-009</strain>
    </source>
</reference>
<dbReference type="SUPFAM" id="SSF53850">
    <property type="entry name" value="Periplasmic binding protein-like II"/>
    <property type="match status" value="1"/>
</dbReference>
<accession>A0A9Q5V7P8</accession>
<dbReference type="Proteomes" id="UP000422232">
    <property type="component" value="Chromosome"/>
</dbReference>
<keyword evidence="2" id="KW-1185">Reference proteome</keyword>